<name>A0ABV0QZM5_9TELE</name>
<dbReference type="Proteomes" id="UP001434883">
    <property type="component" value="Unassembled WGS sequence"/>
</dbReference>
<gene>
    <name evidence="1" type="ORF">XENOCAPTIV_009507</name>
</gene>
<proteinExistence type="predicted"/>
<protein>
    <submittedName>
        <fullName evidence="1">Uncharacterized protein</fullName>
    </submittedName>
</protein>
<organism evidence="1 2">
    <name type="scientific">Xenoophorus captivus</name>
    <dbReference type="NCBI Taxonomy" id="1517983"/>
    <lineage>
        <taxon>Eukaryota</taxon>
        <taxon>Metazoa</taxon>
        <taxon>Chordata</taxon>
        <taxon>Craniata</taxon>
        <taxon>Vertebrata</taxon>
        <taxon>Euteleostomi</taxon>
        <taxon>Actinopterygii</taxon>
        <taxon>Neopterygii</taxon>
        <taxon>Teleostei</taxon>
        <taxon>Neoteleostei</taxon>
        <taxon>Acanthomorphata</taxon>
        <taxon>Ovalentaria</taxon>
        <taxon>Atherinomorphae</taxon>
        <taxon>Cyprinodontiformes</taxon>
        <taxon>Goodeidae</taxon>
        <taxon>Xenoophorus</taxon>
    </lineage>
</organism>
<keyword evidence="2" id="KW-1185">Reference proteome</keyword>
<reference evidence="1 2" key="1">
    <citation type="submission" date="2021-06" db="EMBL/GenBank/DDBJ databases">
        <authorList>
            <person name="Palmer J.M."/>
        </authorList>
    </citation>
    <scope>NUCLEOTIDE SEQUENCE [LARGE SCALE GENOMIC DNA]</scope>
    <source>
        <strain evidence="1 2">XC_2019</strain>
        <tissue evidence="1">Muscle</tissue>
    </source>
</reference>
<accession>A0ABV0QZM5</accession>
<sequence length="84" mass="9415">MLIPKLNQGVFEIPLDVGCGLEILHPALLISWESGWRNVADFGRRQPLRSTPFSLPALRLSLPNPSHAQLKHLRFGLQPSHLNT</sequence>
<evidence type="ECO:0000313" key="2">
    <source>
        <dbReference type="Proteomes" id="UP001434883"/>
    </source>
</evidence>
<comment type="caution">
    <text evidence="1">The sequence shown here is derived from an EMBL/GenBank/DDBJ whole genome shotgun (WGS) entry which is preliminary data.</text>
</comment>
<dbReference type="EMBL" id="JAHRIN010027349">
    <property type="protein sequence ID" value="MEQ2201236.1"/>
    <property type="molecule type" value="Genomic_DNA"/>
</dbReference>
<evidence type="ECO:0000313" key="1">
    <source>
        <dbReference type="EMBL" id="MEQ2201236.1"/>
    </source>
</evidence>